<feature type="region of interest" description="Disordered" evidence="1">
    <location>
        <begin position="423"/>
        <end position="442"/>
    </location>
</feature>
<dbReference type="SUPFAM" id="SSF48403">
    <property type="entry name" value="Ankyrin repeat"/>
    <property type="match status" value="1"/>
</dbReference>
<dbReference type="AlphaFoldDB" id="A0A0S4ILV5"/>
<dbReference type="EMBL" id="CYKH01000302">
    <property type="protein sequence ID" value="CUF33207.1"/>
    <property type="molecule type" value="Genomic_DNA"/>
</dbReference>
<feature type="compositionally biased region" description="Polar residues" evidence="1">
    <location>
        <begin position="667"/>
        <end position="676"/>
    </location>
</feature>
<reference evidence="3" key="1">
    <citation type="submission" date="2015-09" db="EMBL/GenBank/DDBJ databases">
        <authorList>
            <consortium name="Pathogen Informatics"/>
        </authorList>
    </citation>
    <scope>NUCLEOTIDE SEQUENCE [LARGE SCALE GENOMIC DNA]</scope>
    <source>
        <strain evidence="3">Lake Konstanz</strain>
    </source>
</reference>
<name>A0A0S4ILV5_BODSA</name>
<dbReference type="InterPro" id="IPR036770">
    <property type="entry name" value="Ankyrin_rpt-contain_sf"/>
</dbReference>
<dbReference type="Gene3D" id="1.25.40.20">
    <property type="entry name" value="Ankyrin repeat-containing domain"/>
    <property type="match status" value="1"/>
</dbReference>
<evidence type="ECO:0008006" key="4">
    <source>
        <dbReference type="Google" id="ProtNLM"/>
    </source>
</evidence>
<protein>
    <recommendedName>
        <fullName evidence="4">Ankyrin repeat protein</fullName>
    </recommendedName>
</protein>
<accession>A0A0S4ILV5</accession>
<keyword evidence="3" id="KW-1185">Reference proteome</keyword>
<evidence type="ECO:0000256" key="1">
    <source>
        <dbReference type="SAM" id="MobiDB-lite"/>
    </source>
</evidence>
<dbReference type="Proteomes" id="UP000051952">
    <property type="component" value="Unassembled WGS sequence"/>
</dbReference>
<organism evidence="2 3">
    <name type="scientific">Bodo saltans</name>
    <name type="common">Flagellated protozoan</name>
    <dbReference type="NCBI Taxonomy" id="75058"/>
    <lineage>
        <taxon>Eukaryota</taxon>
        <taxon>Discoba</taxon>
        <taxon>Euglenozoa</taxon>
        <taxon>Kinetoplastea</taxon>
        <taxon>Metakinetoplastina</taxon>
        <taxon>Eubodonida</taxon>
        <taxon>Bodonidae</taxon>
        <taxon>Bodo</taxon>
    </lineage>
</organism>
<gene>
    <name evidence="2" type="ORF">BSAL_61440</name>
</gene>
<feature type="compositionally biased region" description="Polar residues" evidence="1">
    <location>
        <begin position="423"/>
        <end position="441"/>
    </location>
</feature>
<evidence type="ECO:0000313" key="2">
    <source>
        <dbReference type="EMBL" id="CUF33207.1"/>
    </source>
</evidence>
<sequence length="735" mass="80235">MRKSLPDTLIGPALRDDVNAVVPFFRAAPDRLYLREQNTGRTIFHLACLSPKAALLRELVDGLVTDKQSFSLDEVDYDGCHPCHLCARQGHLEHLDILVRCHTSSIDGQPTFPHPLVDNHGRSVANYTKDPVEWTSYGAAFAQVFTRPTGAITPTQFGIDDIVNTLSLKRSFAATPLPWLMLPACTEMASASTLPLSLGSPSRSSSPIAAAAIKAKESSGRVRGLLESSIQSTVSGALQLATFDDDATVLTPIAEKLVLVVPSQHTEVVATGPSTAMIVPHPPPPPASLNASMLGQSTKQQMLAEPEAFGVLLVTKDPVYVAEMILIKKEIQFESEIFYHDTDISGTITLRGIAIQVDYYRPTRDPDVILSAWHCVANPEVILYLCKRVAKPPPESNTRKQKIKRALNALEASLEIFSRANKFSRQQQNSKSTTQSATTPSAGALDASIRIPVNGVTEVTILPTEGAGESPAGVVAPSETDVVVLEETTAPAEDAHTVVSDDDEDLIPYTVTEAADIILVTLRQRLWGLLRTSVRDAIRKVYIVKRFVRRVVNLRSRCVNLFFARLLPVLDAVRTLLATRKRILIQEQLVAESRYLALNIPSVAAHACVRRCAKRKDHRWAVNAHDVFLAIAPLVVGAPDIQATLVRLLTDEWLVPTAERERLSALSVATGSPTKSQRSAQSPRRRAAALAAATNTRRKRDSNDVIRCSPHSPIPYLVGSGSELRAMLVSYKQHS</sequence>
<feature type="region of interest" description="Disordered" evidence="1">
    <location>
        <begin position="666"/>
        <end position="685"/>
    </location>
</feature>
<evidence type="ECO:0000313" key="3">
    <source>
        <dbReference type="Proteomes" id="UP000051952"/>
    </source>
</evidence>
<proteinExistence type="predicted"/>
<dbReference type="VEuPathDB" id="TriTrypDB:BSAL_61440"/>